<dbReference type="STRING" id="390640.SAMN04488034_11713"/>
<sequence length="193" mass="22696">MKKTLFIIITTAFVSSCGSSKIEKEGIADEKFTLCSDLKYDRLITEFYPNEGKTILKKNIHSLFENFLLKQGYLTEISKAGYEDLLEKVKRGEVSEKSTEQFRKELDFDPSLLFPSSTFMSCYTMLIEEFKLVNEKGWHSQFRDAYWKFEANGDLDSNNSNQIEKALQLIPEEKFKEIEYRKLFLDLIYMHVR</sequence>
<dbReference type="Proteomes" id="UP000199448">
    <property type="component" value="Unassembled WGS sequence"/>
</dbReference>
<dbReference type="EMBL" id="FNUG01000017">
    <property type="protein sequence ID" value="SEF12996.1"/>
    <property type="molecule type" value="Genomic_DNA"/>
</dbReference>
<dbReference type="PROSITE" id="PS51257">
    <property type="entry name" value="PROKAR_LIPOPROTEIN"/>
    <property type="match status" value="1"/>
</dbReference>
<protein>
    <submittedName>
        <fullName evidence="1">Uncharacterized protein</fullName>
    </submittedName>
</protein>
<name>A0A1H5PGZ2_9FLAO</name>
<evidence type="ECO:0000313" key="2">
    <source>
        <dbReference type="Proteomes" id="UP000199448"/>
    </source>
</evidence>
<dbReference type="RefSeq" id="WP_093114486.1">
    <property type="nucleotide sequence ID" value="NZ_FNGG01000017.1"/>
</dbReference>
<dbReference type="OrthoDB" id="1430597at2"/>
<proteinExistence type="predicted"/>
<accession>A0A1H5PGZ2</accession>
<keyword evidence="2" id="KW-1185">Reference proteome</keyword>
<dbReference type="AlphaFoldDB" id="A0A1H5PGZ2"/>
<evidence type="ECO:0000313" key="1">
    <source>
        <dbReference type="EMBL" id="SEF12996.1"/>
    </source>
</evidence>
<gene>
    <name evidence="1" type="ORF">SAMN04488034_11713</name>
</gene>
<organism evidence="1 2">
    <name type="scientific">Salinimicrobium catena</name>
    <dbReference type="NCBI Taxonomy" id="390640"/>
    <lineage>
        <taxon>Bacteria</taxon>
        <taxon>Pseudomonadati</taxon>
        <taxon>Bacteroidota</taxon>
        <taxon>Flavobacteriia</taxon>
        <taxon>Flavobacteriales</taxon>
        <taxon>Flavobacteriaceae</taxon>
        <taxon>Salinimicrobium</taxon>
    </lineage>
</organism>
<reference evidence="1 2" key="1">
    <citation type="submission" date="2016-10" db="EMBL/GenBank/DDBJ databases">
        <authorList>
            <person name="de Groot N.N."/>
        </authorList>
    </citation>
    <scope>NUCLEOTIDE SEQUENCE [LARGE SCALE GENOMIC DNA]</scope>
    <source>
        <strain evidence="1 2">DSM 23553</strain>
    </source>
</reference>